<evidence type="ECO:0000256" key="1">
    <source>
        <dbReference type="ARBA" id="ARBA00004651"/>
    </source>
</evidence>
<dbReference type="Proteomes" id="UP000503018">
    <property type="component" value="Chromosome"/>
</dbReference>
<dbReference type="KEGG" id="slan:GV829_08095"/>
<comment type="subcellular location">
    <subcellularLocation>
        <location evidence="1">Cell membrane</location>
        <topology evidence="1">Multi-pass membrane protein</topology>
    </subcellularLocation>
</comment>
<feature type="domain" description="VTT" evidence="7">
    <location>
        <begin position="31"/>
        <end position="159"/>
    </location>
</feature>
<keyword evidence="3 6" id="KW-0812">Transmembrane</keyword>
<gene>
    <name evidence="8" type="ORF">GV829_08095</name>
</gene>
<keyword evidence="9" id="KW-1185">Reference proteome</keyword>
<evidence type="ECO:0000259" key="7">
    <source>
        <dbReference type="Pfam" id="PF09335"/>
    </source>
</evidence>
<name>A0A6M4ATI7_9SPHN</name>
<evidence type="ECO:0000256" key="5">
    <source>
        <dbReference type="ARBA" id="ARBA00023136"/>
    </source>
</evidence>
<reference evidence="8 9" key="1">
    <citation type="submission" date="2020-01" db="EMBL/GenBank/DDBJ databases">
        <title>Sphingomonas sp. strain CSW-10.</title>
        <authorList>
            <person name="Chen W.-M."/>
        </authorList>
    </citation>
    <scope>NUCLEOTIDE SEQUENCE [LARGE SCALE GENOMIC DNA]</scope>
    <source>
        <strain evidence="8 9">CSW-10</strain>
    </source>
</reference>
<dbReference type="AlphaFoldDB" id="A0A6M4ATI7"/>
<dbReference type="PANTHER" id="PTHR42709">
    <property type="entry name" value="ALKALINE PHOSPHATASE LIKE PROTEIN"/>
    <property type="match status" value="1"/>
</dbReference>
<accession>A0A6M4ATI7</accession>
<evidence type="ECO:0000256" key="2">
    <source>
        <dbReference type="ARBA" id="ARBA00022475"/>
    </source>
</evidence>
<dbReference type="PANTHER" id="PTHR42709:SF6">
    <property type="entry name" value="UNDECAPRENYL PHOSPHATE TRANSPORTER A"/>
    <property type="match status" value="1"/>
</dbReference>
<dbReference type="InterPro" id="IPR051311">
    <property type="entry name" value="DedA_domain"/>
</dbReference>
<dbReference type="EMBL" id="CP053015">
    <property type="protein sequence ID" value="QJQ32417.1"/>
    <property type="molecule type" value="Genomic_DNA"/>
</dbReference>
<protein>
    <submittedName>
        <fullName evidence="8">DedA family protein</fullName>
    </submittedName>
</protein>
<evidence type="ECO:0000313" key="9">
    <source>
        <dbReference type="Proteomes" id="UP000503018"/>
    </source>
</evidence>
<feature type="transmembrane region" description="Helical" evidence="6">
    <location>
        <begin position="12"/>
        <end position="30"/>
    </location>
</feature>
<evidence type="ECO:0000313" key="8">
    <source>
        <dbReference type="EMBL" id="QJQ32417.1"/>
    </source>
</evidence>
<sequence length="200" mass="22830">MTQWILDTIAAGGYWGIFFLMTVENIFPPIPSELIMGMGGINVASGQMSFIPLLVAGSLGSTLGNYIWYMAGRKMGYERLRPFIDRWGRWLTLDWHDVEDMIAFFQRHGHWIVFVLRFSPLLRTMISLPAGLARMNRVRFLVYTLAGTTIWNILLIGAGIFLGTRFQEEVDKFVGPLAILTIVAVVGAYAWRVIRWRPRT</sequence>
<evidence type="ECO:0000256" key="3">
    <source>
        <dbReference type="ARBA" id="ARBA00022692"/>
    </source>
</evidence>
<feature type="transmembrane region" description="Helical" evidence="6">
    <location>
        <begin position="50"/>
        <end position="71"/>
    </location>
</feature>
<feature type="transmembrane region" description="Helical" evidence="6">
    <location>
        <begin position="173"/>
        <end position="194"/>
    </location>
</feature>
<keyword evidence="4 6" id="KW-1133">Transmembrane helix</keyword>
<dbReference type="RefSeq" id="WP_169945652.1">
    <property type="nucleotide sequence ID" value="NZ_CP053015.1"/>
</dbReference>
<feature type="transmembrane region" description="Helical" evidence="6">
    <location>
        <begin position="140"/>
        <end position="161"/>
    </location>
</feature>
<keyword evidence="5 6" id="KW-0472">Membrane</keyword>
<evidence type="ECO:0000256" key="4">
    <source>
        <dbReference type="ARBA" id="ARBA00022989"/>
    </source>
</evidence>
<dbReference type="InterPro" id="IPR032816">
    <property type="entry name" value="VTT_dom"/>
</dbReference>
<dbReference type="Pfam" id="PF09335">
    <property type="entry name" value="VTT_dom"/>
    <property type="match status" value="1"/>
</dbReference>
<proteinExistence type="predicted"/>
<keyword evidence="2" id="KW-1003">Cell membrane</keyword>
<dbReference type="GO" id="GO:0005886">
    <property type="term" value="C:plasma membrane"/>
    <property type="evidence" value="ECO:0007669"/>
    <property type="project" value="UniProtKB-SubCell"/>
</dbReference>
<organism evidence="8 9">
    <name type="scientific">Sphingomonas lacunae</name>
    <dbReference type="NCBI Taxonomy" id="2698828"/>
    <lineage>
        <taxon>Bacteria</taxon>
        <taxon>Pseudomonadati</taxon>
        <taxon>Pseudomonadota</taxon>
        <taxon>Alphaproteobacteria</taxon>
        <taxon>Sphingomonadales</taxon>
        <taxon>Sphingomonadaceae</taxon>
        <taxon>Sphingomonas</taxon>
    </lineage>
</organism>
<evidence type="ECO:0000256" key="6">
    <source>
        <dbReference type="SAM" id="Phobius"/>
    </source>
</evidence>